<organism evidence="2 3">
    <name type="scientific">Mycoplana dimorpha</name>
    <dbReference type="NCBI Taxonomy" id="28320"/>
    <lineage>
        <taxon>Bacteria</taxon>
        <taxon>Pseudomonadati</taxon>
        <taxon>Pseudomonadota</taxon>
        <taxon>Alphaproteobacteria</taxon>
        <taxon>Hyphomicrobiales</taxon>
        <taxon>Rhizobiaceae</taxon>
        <taxon>Mycoplana</taxon>
    </lineage>
</organism>
<evidence type="ECO:0000313" key="3">
    <source>
        <dbReference type="Proteomes" id="UP000241247"/>
    </source>
</evidence>
<keyword evidence="3" id="KW-1185">Reference proteome</keyword>
<dbReference type="OrthoDB" id="7032409at2"/>
<accession>A0A2T5AJQ7</accession>
<feature type="transmembrane region" description="Helical" evidence="1">
    <location>
        <begin position="288"/>
        <end position="305"/>
    </location>
</feature>
<feature type="transmembrane region" description="Helical" evidence="1">
    <location>
        <begin position="248"/>
        <end position="268"/>
    </location>
</feature>
<gene>
    <name evidence="2" type="ORF">C7449_1152</name>
</gene>
<dbReference type="EMBL" id="PZZZ01000015">
    <property type="protein sequence ID" value="PTM86949.1"/>
    <property type="molecule type" value="Genomic_DNA"/>
</dbReference>
<reference evidence="2 3" key="1">
    <citation type="submission" date="2018-04" db="EMBL/GenBank/DDBJ databases">
        <title>Genomic Encyclopedia of Type Strains, Phase IV (KMG-IV): sequencing the most valuable type-strain genomes for metagenomic binning, comparative biology and taxonomic classification.</title>
        <authorList>
            <person name="Goeker M."/>
        </authorList>
    </citation>
    <scope>NUCLEOTIDE SEQUENCE [LARGE SCALE GENOMIC DNA]</scope>
    <source>
        <strain evidence="2 3">DSM 7138</strain>
    </source>
</reference>
<feature type="transmembrane region" description="Helical" evidence="1">
    <location>
        <begin position="111"/>
        <end position="131"/>
    </location>
</feature>
<dbReference type="Proteomes" id="UP000241247">
    <property type="component" value="Unassembled WGS sequence"/>
</dbReference>
<comment type="caution">
    <text evidence="2">The sequence shown here is derived from an EMBL/GenBank/DDBJ whole genome shotgun (WGS) entry which is preliminary data.</text>
</comment>
<dbReference type="RefSeq" id="WP_108004879.1">
    <property type="nucleotide sequence ID" value="NZ_JBHEEX010000032.1"/>
</dbReference>
<feature type="transmembrane region" description="Helical" evidence="1">
    <location>
        <begin position="80"/>
        <end position="99"/>
    </location>
</feature>
<proteinExistence type="predicted"/>
<evidence type="ECO:0000256" key="1">
    <source>
        <dbReference type="SAM" id="Phobius"/>
    </source>
</evidence>
<feature type="transmembrane region" description="Helical" evidence="1">
    <location>
        <begin position="143"/>
        <end position="162"/>
    </location>
</feature>
<sequence length="319" mass="33323">MPSATRRVEQVGTLGALVADIGRLEALSRIALQKSRLGARDTEFLDIGRQLNGAAAILALSVLCDSAVEHYRGSFHNRAMYMPLIVSALTLGASLSGIASARAERHPVRDAVYGSAGLVGLVGLGFHAYNVLKRPGGLSWLNLFYSAPIGAPVALALAGALGRCAEIVRGPGKGAAPKIMKHPAGQVLSAFSAVGIFGTVAEVALLHFRGSFHNPAMYLPVSIPPAAGLLLMRCAGRARASRIRLARMALRVTALLGFAGSGFHVYGVSRSMGGWRNWTQNLLNGPPIPAPPSFTGLALAGLAALRLRGIPPGDFIVRT</sequence>
<keyword evidence="1" id="KW-0472">Membrane</keyword>
<evidence type="ECO:0000313" key="2">
    <source>
        <dbReference type="EMBL" id="PTM86949.1"/>
    </source>
</evidence>
<protein>
    <submittedName>
        <fullName evidence="2">Uncharacterized protein</fullName>
    </submittedName>
</protein>
<name>A0A2T5AJQ7_MYCDI</name>
<feature type="transmembrane region" description="Helical" evidence="1">
    <location>
        <begin position="183"/>
        <end position="205"/>
    </location>
</feature>
<keyword evidence="1" id="KW-1133">Transmembrane helix</keyword>
<dbReference type="AlphaFoldDB" id="A0A2T5AJQ7"/>
<keyword evidence="1" id="KW-0812">Transmembrane</keyword>